<gene>
    <name evidence="1" type="ORF">TELCIR_11681</name>
</gene>
<reference evidence="1 2" key="1">
    <citation type="submission" date="2015-09" db="EMBL/GenBank/DDBJ databases">
        <title>Draft genome of the parasitic nematode Teladorsagia circumcincta isolate WARC Sus (inbred).</title>
        <authorList>
            <person name="Mitreva M."/>
        </authorList>
    </citation>
    <scope>NUCLEOTIDE SEQUENCE [LARGE SCALE GENOMIC DNA]</scope>
    <source>
        <strain evidence="1 2">S</strain>
    </source>
</reference>
<keyword evidence="2" id="KW-1185">Reference proteome</keyword>
<name>A0A2G9U8M3_TELCI</name>
<dbReference type="Proteomes" id="UP000230423">
    <property type="component" value="Unassembled WGS sequence"/>
</dbReference>
<dbReference type="OrthoDB" id="5865419at2759"/>
<dbReference type="AlphaFoldDB" id="A0A2G9U8M3"/>
<sequence>MEKNSKFSAKVNEIRSINLEHREDRMRAEGDHWLETGYRDVRCAPQYIVQPEINNWEAGIQRVNRQLRSQNDHAVRTEIENALLATPSDADAPTVYKVTEYRYGRSYGREQPISWQRLGAFFAGVVRHVRPLPALNALECAVALHIVDDIEDEVSQTLTDEDKAIIRGWLTNIQMRHLSDFLPDTPYSVDNAAQILLDPLRTRLWNIPEQNSDLQLGSADVEVEVD</sequence>
<dbReference type="EMBL" id="KZ348151">
    <property type="protein sequence ID" value="PIO66601.1"/>
    <property type="molecule type" value="Genomic_DNA"/>
</dbReference>
<accession>A0A2G9U8M3</accession>
<proteinExistence type="predicted"/>
<protein>
    <submittedName>
        <fullName evidence="1">Uncharacterized protein</fullName>
    </submittedName>
</protein>
<evidence type="ECO:0000313" key="2">
    <source>
        <dbReference type="Proteomes" id="UP000230423"/>
    </source>
</evidence>
<evidence type="ECO:0000313" key="1">
    <source>
        <dbReference type="EMBL" id="PIO66601.1"/>
    </source>
</evidence>
<organism evidence="1 2">
    <name type="scientific">Teladorsagia circumcincta</name>
    <name type="common">Brown stomach worm</name>
    <name type="synonym">Ostertagia circumcincta</name>
    <dbReference type="NCBI Taxonomy" id="45464"/>
    <lineage>
        <taxon>Eukaryota</taxon>
        <taxon>Metazoa</taxon>
        <taxon>Ecdysozoa</taxon>
        <taxon>Nematoda</taxon>
        <taxon>Chromadorea</taxon>
        <taxon>Rhabditida</taxon>
        <taxon>Rhabditina</taxon>
        <taxon>Rhabditomorpha</taxon>
        <taxon>Strongyloidea</taxon>
        <taxon>Trichostrongylidae</taxon>
        <taxon>Teladorsagia</taxon>
    </lineage>
</organism>